<reference evidence="1 2" key="1">
    <citation type="submission" date="2019-04" db="EMBL/GenBank/DDBJ databases">
        <title>Complete genome sequencing of Piscirickettsia salmonis strain Psal-009.</title>
        <authorList>
            <person name="Schober I."/>
            <person name="Bunk B."/>
            <person name="Sproer C."/>
            <person name="Carril G.P."/>
            <person name="Riedel T."/>
            <person name="Flores-Herrera P.A."/>
            <person name="Nourdin-Galindo G."/>
            <person name="Marshall S.H."/>
            <person name="Overmann J."/>
        </authorList>
    </citation>
    <scope>NUCLEOTIDE SEQUENCE [LARGE SCALE GENOMIC DNA]</scope>
    <source>
        <strain evidence="1 2">Psal-009</strain>
    </source>
</reference>
<keyword evidence="2" id="KW-1185">Reference proteome</keyword>
<evidence type="ECO:0000313" key="1">
    <source>
        <dbReference type="EMBL" id="QGO04572.1"/>
    </source>
</evidence>
<dbReference type="EMBL" id="CP038908">
    <property type="protein sequence ID" value="QGO04572.1"/>
    <property type="molecule type" value="Genomic_DNA"/>
</dbReference>
<dbReference type="AlphaFoldDB" id="A0A9Q5V7P9"/>
<accession>A0A9Q5V7P9</accession>
<name>A0A9Q5V7P9_PISSA</name>
<dbReference type="GeneID" id="66742460"/>
<evidence type="ECO:0000313" key="2">
    <source>
        <dbReference type="Proteomes" id="UP000422232"/>
    </source>
</evidence>
<dbReference type="Proteomes" id="UP000422232">
    <property type="component" value="Chromosome"/>
</dbReference>
<sequence length="153" mass="17594">MILTAEQLEIIEMVLKKQLQNDPDYLFNHINLTVSQNTAEELEVTIQQRRPVITNIAHPAIERIMGINNSDPMDAGRKEYDENFTKKPRENRSEVERCKETIIYTPAYTAKIFLQCRSTLLHQRGTTSLFSDHQANISPERTTSVDNESCSVL</sequence>
<organism evidence="1 2">
    <name type="scientific">Piscirickettsia salmonis</name>
    <dbReference type="NCBI Taxonomy" id="1238"/>
    <lineage>
        <taxon>Bacteria</taxon>
        <taxon>Pseudomonadati</taxon>
        <taxon>Pseudomonadota</taxon>
        <taxon>Gammaproteobacteria</taxon>
        <taxon>Thiotrichales</taxon>
        <taxon>Piscirickettsiaceae</taxon>
        <taxon>Piscirickettsia</taxon>
    </lineage>
</organism>
<proteinExistence type="predicted"/>
<dbReference type="RefSeq" id="WP_016212118.1">
    <property type="nucleotide sequence ID" value="NZ_CP013779.1"/>
</dbReference>
<gene>
    <name evidence="1" type="ORF">Psal009_00441</name>
</gene>
<protein>
    <submittedName>
        <fullName evidence="1">Uncharacterized protein</fullName>
    </submittedName>
</protein>